<feature type="domain" description="Bifunctional inhibitor/plant lipid transfer protein/seed storage helical" evidence="4">
    <location>
        <begin position="37"/>
        <end position="124"/>
    </location>
</feature>
<dbReference type="AlphaFoldDB" id="A0A5E4EHN8"/>
<dbReference type="FunCoup" id="A0A5E4EHN8">
    <property type="interactions" value="231"/>
</dbReference>
<organism evidence="6 7">
    <name type="scientific">Prunus dulcis</name>
    <name type="common">Almond</name>
    <name type="synonym">Amygdalus dulcis</name>
    <dbReference type="NCBI Taxonomy" id="3755"/>
    <lineage>
        <taxon>Eukaryota</taxon>
        <taxon>Viridiplantae</taxon>
        <taxon>Streptophyta</taxon>
        <taxon>Embryophyta</taxon>
        <taxon>Tracheophyta</taxon>
        <taxon>Spermatophyta</taxon>
        <taxon>Magnoliopsida</taxon>
        <taxon>eudicotyledons</taxon>
        <taxon>Gunneridae</taxon>
        <taxon>Pentapetalae</taxon>
        <taxon>rosids</taxon>
        <taxon>fabids</taxon>
        <taxon>Rosales</taxon>
        <taxon>Rosaceae</taxon>
        <taxon>Amygdaloideae</taxon>
        <taxon>Amygdaleae</taxon>
        <taxon>Prunus</taxon>
    </lineage>
</organism>
<evidence type="ECO:0000313" key="5">
    <source>
        <dbReference type="EMBL" id="BBN69689.1"/>
    </source>
</evidence>
<dbReference type="InterPro" id="IPR039265">
    <property type="entry name" value="DIR1-like"/>
</dbReference>
<dbReference type="InParanoid" id="A0A5E4EHN8"/>
<dbReference type="Gramene" id="VVA15144">
    <property type="protein sequence ID" value="VVA15144"/>
    <property type="gene ID" value="Prudul26B032301"/>
</dbReference>
<reference evidence="5" key="1">
    <citation type="journal article" date="2019" name="Science">
        <title>Mutation of a bHLH transcription factor allowed almond domestication.</title>
        <authorList>
            <person name="Sanchez-Perez R."/>
            <person name="Pavan S."/>
            <person name="Mazzeo R."/>
            <person name="Moldovan C."/>
            <person name="Aiese Cigliano R."/>
            <person name="Del Cueto J."/>
            <person name="Ricciardi F."/>
            <person name="Lotti C."/>
            <person name="Ricciardi L."/>
            <person name="Dicenta F."/>
            <person name="Lopez-Marques R.L."/>
            <person name="Lindberg Moller B."/>
        </authorList>
    </citation>
    <scope>NUCLEOTIDE SEQUENCE</scope>
</reference>
<dbReference type="EMBL" id="CABIKO010000013">
    <property type="protein sequence ID" value="VVA15144.1"/>
    <property type="molecule type" value="Genomic_DNA"/>
</dbReference>
<dbReference type="SUPFAM" id="SSF47699">
    <property type="entry name" value="Bifunctional inhibitor/lipid-transfer protein/seed storage 2S albumin"/>
    <property type="match status" value="1"/>
</dbReference>
<comment type="function">
    <text evidence="1">Plant non-specific lipid-transfer proteins transfer phospholipids as well as galactolipids across membranes. May play a role in wax or cutin deposition in the cell walls of expanding epidermal cells and certain secretory tissues.</text>
</comment>
<evidence type="ECO:0000313" key="6">
    <source>
        <dbReference type="EMBL" id="VVA15144.1"/>
    </source>
</evidence>
<dbReference type="GO" id="GO:0005504">
    <property type="term" value="F:fatty acid binding"/>
    <property type="evidence" value="ECO:0007669"/>
    <property type="project" value="InterPro"/>
</dbReference>
<dbReference type="Proteomes" id="UP000327085">
    <property type="component" value="Chromosome 8"/>
</dbReference>
<dbReference type="GO" id="GO:0009627">
    <property type="term" value="P:systemic acquired resistance"/>
    <property type="evidence" value="ECO:0007669"/>
    <property type="project" value="InterPro"/>
</dbReference>
<protein>
    <submittedName>
        <fullName evidence="5">Bifunctional inhibitor/lipid-transfer protein/seed storage 2S albumin superfamily protein</fullName>
    </submittedName>
    <submittedName>
        <fullName evidence="6">PREDICTED: putative lipid-transfer</fullName>
    </submittedName>
</protein>
<evidence type="ECO:0000256" key="2">
    <source>
        <dbReference type="ARBA" id="ARBA00022448"/>
    </source>
</evidence>
<gene>
    <name evidence="6" type="ORF">ALMOND_2B032301</name>
    <name evidence="5" type="ORF">Prudu_1108S000100</name>
</gene>
<dbReference type="Gene3D" id="1.10.110.10">
    <property type="entry name" value="Plant lipid-transfer and hydrophobic proteins"/>
    <property type="match status" value="1"/>
</dbReference>
<dbReference type="InterPro" id="IPR044741">
    <property type="entry name" value="NsLTP-like"/>
</dbReference>
<reference evidence="6" key="2">
    <citation type="submission" date="2019-07" db="EMBL/GenBank/DDBJ databases">
        <authorList>
            <person name="Alioto T."/>
            <person name="Alioto T."/>
            <person name="Gomez Garrido J."/>
        </authorList>
    </citation>
    <scope>NUCLEOTIDE SEQUENCE</scope>
</reference>
<evidence type="ECO:0000259" key="4">
    <source>
        <dbReference type="Pfam" id="PF14368"/>
    </source>
</evidence>
<dbReference type="InterPro" id="IPR016140">
    <property type="entry name" value="Bifunc_inhib/LTP/seed_store"/>
</dbReference>
<sequence length="125" mass="13508">MATNHLSLPKKLENRSKIIDMAAYKKLVVIVALFLALAIGSEANEQVQVTFCRMTKGGLNACAPSVSGLNPLPPSALCCSALSIADFQCLCFFKNYSNLLTSYGIDPNLAMQLPAKCNLRQTVHC</sequence>
<proteinExistence type="predicted"/>
<dbReference type="InterPro" id="IPR036312">
    <property type="entry name" value="Bifun_inhib/LTP/seed_sf"/>
</dbReference>
<dbReference type="CDD" id="cd04660">
    <property type="entry name" value="nsLTP_like"/>
    <property type="match status" value="1"/>
</dbReference>
<dbReference type="PANTHER" id="PTHR33122">
    <property type="entry name" value="LIPID BINDING PROTEIN-RELATED"/>
    <property type="match status" value="1"/>
</dbReference>
<dbReference type="Pfam" id="PF14368">
    <property type="entry name" value="LTP_2"/>
    <property type="match status" value="1"/>
</dbReference>
<reference evidence="7" key="3">
    <citation type="journal article" date="2020" name="Plant J.">
        <title>Transposons played a major role in the diversification between the closely related almond and peach genomes: results from the almond genome sequence.</title>
        <authorList>
            <person name="Alioto T."/>
            <person name="Alexiou K.G."/>
            <person name="Bardil A."/>
            <person name="Barteri F."/>
            <person name="Castanera R."/>
            <person name="Cruz F."/>
            <person name="Dhingra A."/>
            <person name="Duval H."/>
            <person name="Fernandez I Marti A."/>
            <person name="Frias L."/>
            <person name="Galan B."/>
            <person name="Garcia J.L."/>
            <person name="Howad W."/>
            <person name="Gomez-Garrido J."/>
            <person name="Gut M."/>
            <person name="Julca I."/>
            <person name="Morata J."/>
            <person name="Puigdomenech P."/>
            <person name="Ribeca P."/>
            <person name="Rubio Cabetas M.J."/>
            <person name="Vlasova A."/>
            <person name="Wirthensohn M."/>
            <person name="Garcia-Mas J."/>
            <person name="Gabaldon T."/>
            <person name="Casacuberta J.M."/>
            <person name="Arus P."/>
        </authorList>
    </citation>
    <scope>NUCLEOTIDE SEQUENCE [LARGE SCALE GENOMIC DNA]</scope>
    <source>
        <strain evidence="7">cv. Texas</strain>
    </source>
</reference>
<dbReference type="EMBL" id="AP021445">
    <property type="protein sequence ID" value="BBN69689.1"/>
    <property type="molecule type" value="Genomic_DNA"/>
</dbReference>
<accession>A0A5E4EHN8</accession>
<keyword evidence="3" id="KW-0446">Lipid-binding</keyword>
<name>A0A5E4EHN8_PRUDU</name>
<keyword evidence="2" id="KW-0813">Transport</keyword>
<dbReference type="OMA" id="CNMSNDQ"/>
<evidence type="ECO:0000313" key="7">
    <source>
        <dbReference type="Proteomes" id="UP000327085"/>
    </source>
</evidence>
<evidence type="ECO:0000256" key="1">
    <source>
        <dbReference type="ARBA" id="ARBA00003211"/>
    </source>
</evidence>
<dbReference type="PANTHER" id="PTHR33122:SF36">
    <property type="entry name" value="LIPID TRANSFER PROTEIN"/>
    <property type="match status" value="1"/>
</dbReference>
<evidence type="ECO:0000256" key="3">
    <source>
        <dbReference type="ARBA" id="ARBA00023121"/>
    </source>
</evidence>